<comment type="catalytic activity">
    <reaction evidence="4 5">
        <text>L-glutaminyl-[peptide chain release factor] + S-adenosyl-L-methionine = N(5)-methyl-L-glutaminyl-[peptide chain release factor] + S-adenosyl-L-homocysteine + H(+)</text>
        <dbReference type="Rhea" id="RHEA:42896"/>
        <dbReference type="Rhea" id="RHEA-COMP:10271"/>
        <dbReference type="Rhea" id="RHEA-COMP:10272"/>
        <dbReference type="ChEBI" id="CHEBI:15378"/>
        <dbReference type="ChEBI" id="CHEBI:30011"/>
        <dbReference type="ChEBI" id="CHEBI:57856"/>
        <dbReference type="ChEBI" id="CHEBI:59789"/>
        <dbReference type="ChEBI" id="CHEBI:61891"/>
        <dbReference type="EC" id="2.1.1.297"/>
    </reaction>
</comment>
<feature type="domain" description="YrdC-like" evidence="6">
    <location>
        <begin position="322"/>
        <end position="508"/>
    </location>
</feature>
<dbReference type="InterPro" id="IPR019874">
    <property type="entry name" value="RF_methyltr_PrmC"/>
</dbReference>
<dbReference type="PROSITE" id="PS00092">
    <property type="entry name" value="N6_MTASE"/>
    <property type="match status" value="1"/>
</dbReference>
<dbReference type="Pfam" id="PF05175">
    <property type="entry name" value="MTS"/>
    <property type="match status" value="1"/>
</dbReference>
<comment type="caution">
    <text evidence="7">The sequence shown here is derived from an EMBL/GenBank/DDBJ whole genome shotgun (WGS) entry which is preliminary data.</text>
</comment>
<organism evidence="7 8">
    <name type="scientific">Olsenella profusa F0195</name>
    <dbReference type="NCBI Taxonomy" id="1125712"/>
    <lineage>
        <taxon>Bacteria</taxon>
        <taxon>Bacillati</taxon>
        <taxon>Actinomycetota</taxon>
        <taxon>Coriobacteriia</taxon>
        <taxon>Coriobacteriales</taxon>
        <taxon>Atopobiaceae</taxon>
        <taxon>Olsenella</taxon>
    </lineage>
</organism>
<dbReference type="eggNOG" id="COG0009">
    <property type="taxonomic scope" value="Bacteria"/>
</dbReference>
<dbReference type="EC" id="2.1.1.297" evidence="5"/>
<dbReference type="InterPro" id="IPR007848">
    <property type="entry name" value="Small_mtfrase_dom"/>
</dbReference>
<dbReference type="InterPro" id="IPR004556">
    <property type="entry name" value="HemK-like"/>
</dbReference>
<dbReference type="GO" id="GO:0003725">
    <property type="term" value="F:double-stranded RNA binding"/>
    <property type="evidence" value="ECO:0007669"/>
    <property type="project" value="InterPro"/>
</dbReference>
<feature type="binding site" evidence="5">
    <location>
        <begin position="202"/>
        <end position="205"/>
    </location>
    <ligand>
        <name>substrate</name>
    </ligand>
</feature>
<dbReference type="SUPFAM" id="SSF53335">
    <property type="entry name" value="S-adenosyl-L-methionine-dependent methyltransferases"/>
    <property type="match status" value="1"/>
</dbReference>
<dbReference type="InterPro" id="IPR050320">
    <property type="entry name" value="N5-glutamine_MTase"/>
</dbReference>
<evidence type="ECO:0000256" key="2">
    <source>
        <dbReference type="ARBA" id="ARBA00022679"/>
    </source>
</evidence>
<evidence type="ECO:0000256" key="5">
    <source>
        <dbReference type="HAMAP-Rule" id="MF_02126"/>
    </source>
</evidence>
<dbReference type="PROSITE" id="PS51163">
    <property type="entry name" value="YRDC"/>
    <property type="match status" value="1"/>
</dbReference>
<dbReference type="NCBIfam" id="TIGR03534">
    <property type="entry name" value="RF_mod_PrmC"/>
    <property type="match status" value="1"/>
</dbReference>
<evidence type="ECO:0000256" key="3">
    <source>
        <dbReference type="ARBA" id="ARBA00022691"/>
    </source>
</evidence>
<dbReference type="RefSeq" id="WP_021725686.1">
    <property type="nucleotide sequence ID" value="NZ_AWEZ01000030.1"/>
</dbReference>
<dbReference type="AlphaFoldDB" id="U2T8H3"/>
<dbReference type="HAMAP" id="MF_02126">
    <property type="entry name" value="RF_methyltr_PrmC"/>
    <property type="match status" value="1"/>
</dbReference>
<keyword evidence="8" id="KW-1185">Reference proteome</keyword>
<dbReference type="NCBIfam" id="TIGR00536">
    <property type="entry name" value="hemK_fam"/>
    <property type="match status" value="1"/>
</dbReference>
<dbReference type="PANTHER" id="PTHR18895:SF74">
    <property type="entry name" value="MTRF1L RELEASE FACTOR GLUTAMINE METHYLTRANSFERASE"/>
    <property type="match status" value="1"/>
</dbReference>
<dbReference type="PANTHER" id="PTHR18895">
    <property type="entry name" value="HEMK METHYLTRANSFERASE"/>
    <property type="match status" value="1"/>
</dbReference>
<dbReference type="Gene3D" id="3.40.50.150">
    <property type="entry name" value="Vaccinia Virus protein VP39"/>
    <property type="match status" value="1"/>
</dbReference>
<dbReference type="Gene3D" id="3.90.870.10">
    <property type="entry name" value="DHBP synthase"/>
    <property type="match status" value="1"/>
</dbReference>
<dbReference type="STRING" id="1125712.HMPREF1316_1876"/>
<dbReference type="NCBIfam" id="TIGR00057">
    <property type="entry name" value="L-threonylcarbamoyladenylate synthase"/>
    <property type="match status" value="1"/>
</dbReference>
<feature type="binding site" evidence="5">
    <location>
        <position position="155"/>
    </location>
    <ligand>
        <name>S-adenosyl-L-methionine</name>
        <dbReference type="ChEBI" id="CHEBI:59789"/>
    </ligand>
</feature>
<dbReference type="eggNOG" id="COG2890">
    <property type="taxonomic scope" value="Bacteria"/>
</dbReference>
<accession>U2T8H3</accession>
<proteinExistence type="inferred from homology"/>
<dbReference type="InterPro" id="IPR029063">
    <property type="entry name" value="SAM-dependent_MTases_sf"/>
</dbReference>
<dbReference type="EMBL" id="AWEZ01000030">
    <property type="protein sequence ID" value="ERL09329.1"/>
    <property type="molecule type" value="Genomic_DNA"/>
</dbReference>
<keyword evidence="2 5" id="KW-0808">Transferase</keyword>
<sequence>MSQVRQETWTVRRMLEWCVGYLEGHGDEHPRLSAEWLVSDATGLSRVEIYTNFDRPLSQQELSAMHDAVLRRGAGEPLQYVTGEMPFRHIVLRCERGVLIPRPETEVLVDAALEGVDGAVAAGHAAQVLEVGVGTGCISCSVASERPGTHVTATDLSPAAVGLAERNRDALGLTRVIDLVECDLASGVSPELMGTFDVLVSNPPYIPSAVVATLPHEVVGHEPGLALDGGDDGLDVLRRLLELAPRTLRPGGMLCCELFETTVETAAELCRAQGGWATVEVREDLTRRPRVLVAVREGSLAEGGALVRPDRIMAVDQGAPNPGLVRDVARLLVGGGVVVMPTDSVYGIGCAAMPHNPGLGRVFAIKRRDLGQTLPWLVADPSDLMLYGADVPAGAQLLARELWPGALTLVVRASPLVPAEYARGGTIALRCPDSSLVRALAREVGVPLAVTSANTHGEASATSGATVEGRLVEEADLTLDGGPAPLAVASTIVDCTGAEPRILREGAISPARIRSVLAQA</sequence>
<evidence type="ECO:0000256" key="4">
    <source>
        <dbReference type="ARBA" id="ARBA00048391"/>
    </source>
</evidence>
<evidence type="ECO:0000313" key="8">
    <source>
        <dbReference type="Proteomes" id="UP000016638"/>
    </source>
</evidence>
<name>U2T8H3_9ACTN</name>
<dbReference type="PATRIC" id="fig|1125712.3.peg.813"/>
<feature type="binding site" evidence="5">
    <location>
        <position position="202"/>
    </location>
    <ligand>
        <name>S-adenosyl-L-methionine</name>
        <dbReference type="ChEBI" id="CHEBI:59789"/>
    </ligand>
</feature>
<comment type="caution">
    <text evidence="5">Lacks conserved residue(s) required for the propagation of feature annotation.</text>
</comment>
<protein>
    <recommendedName>
        <fullName evidence="5">Release factor glutamine methyltransferase</fullName>
        <shortName evidence="5">RF MTase</shortName>
        <ecNumber evidence="5">2.1.1.297</ecNumber>
    </recommendedName>
    <alternativeName>
        <fullName evidence="5">N5-glutamine methyltransferase PrmC</fullName>
    </alternativeName>
    <alternativeName>
        <fullName evidence="5">Protein-(glutamine-N5) MTase PrmC</fullName>
    </alternativeName>
    <alternativeName>
        <fullName evidence="5">Protein-glutamine N-methyltransferase PrmC</fullName>
    </alternativeName>
</protein>
<dbReference type="InterPro" id="IPR006070">
    <property type="entry name" value="Sua5-like_dom"/>
</dbReference>
<comment type="similarity">
    <text evidence="5">Belongs to the protein N5-glutamine methyltransferase family. PrmC subfamily.</text>
</comment>
<comment type="function">
    <text evidence="5">Methylates the class 1 translation termination release factors RF1/PrfA and RF2/PrfB on the glutamine residue of the universally conserved GGQ motif.</text>
</comment>
<keyword evidence="3 5" id="KW-0949">S-adenosyl-L-methionine</keyword>
<evidence type="ECO:0000259" key="6">
    <source>
        <dbReference type="PROSITE" id="PS51163"/>
    </source>
</evidence>
<dbReference type="Proteomes" id="UP000016638">
    <property type="component" value="Unassembled WGS sequence"/>
</dbReference>
<evidence type="ECO:0000256" key="1">
    <source>
        <dbReference type="ARBA" id="ARBA00022603"/>
    </source>
</evidence>
<keyword evidence="1 5" id="KW-0489">Methyltransferase</keyword>
<feature type="binding site" evidence="5">
    <location>
        <begin position="132"/>
        <end position="136"/>
    </location>
    <ligand>
        <name>S-adenosyl-L-methionine</name>
        <dbReference type="ChEBI" id="CHEBI:59789"/>
    </ligand>
</feature>
<dbReference type="InterPro" id="IPR017945">
    <property type="entry name" value="DHBP_synth_RibB-like_a/b_dom"/>
</dbReference>
<dbReference type="CDD" id="cd02440">
    <property type="entry name" value="AdoMet_MTases"/>
    <property type="match status" value="1"/>
</dbReference>
<dbReference type="Pfam" id="PF17827">
    <property type="entry name" value="PrmC_N"/>
    <property type="match status" value="1"/>
</dbReference>
<dbReference type="SUPFAM" id="SSF55821">
    <property type="entry name" value="YrdC/RibB"/>
    <property type="match status" value="1"/>
</dbReference>
<dbReference type="GO" id="GO:0102559">
    <property type="term" value="F:peptide chain release factor N(5)-glutamine methyltransferase activity"/>
    <property type="evidence" value="ECO:0007669"/>
    <property type="project" value="UniProtKB-EC"/>
</dbReference>
<gene>
    <name evidence="5" type="primary">prmC</name>
    <name evidence="7" type="ORF">HMPREF1316_1876</name>
</gene>
<dbReference type="GO" id="GO:0032259">
    <property type="term" value="P:methylation"/>
    <property type="evidence" value="ECO:0007669"/>
    <property type="project" value="UniProtKB-KW"/>
</dbReference>
<evidence type="ECO:0000313" key="7">
    <source>
        <dbReference type="EMBL" id="ERL09329.1"/>
    </source>
</evidence>
<reference evidence="7 8" key="1">
    <citation type="submission" date="2013-08" db="EMBL/GenBank/DDBJ databases">
        <authorList>
            <person name="Durkin A.S."/>
            <person name="Haft D.R."/>
            <person name="McCorrison J."/>
            <person name="Torralba M."/>
            <person name="Gillis M."/>
            <person name="Haft D.H."/>
            <person name="Methe B."/>
            <person name="Sutton G."/>
            <person name="Nelson K.E."/>
        </authorList>
    </citation>
    <scope>NUCLEOTIDE SEQUENCE [LARGE SCALE GENOMIC DNA]</scope>
    <source>
        <strain evidence="7 8">F0195</strain>
    </source>
</reference>
<dbReference type="Pfam" id="PF01300">
    <property type="entry name" value="Sua5_yciO_yrdC"/>
    <property type="match status" value="1"/>
</dbReference>
<dbReference type="InterPro" id="IPR040758">
    <property type="entry name" value="PrmC_N"/>
</dbReference>
<dbReference type="Gene3D" id="1.10.8.10">
    <property type="entry name" value="DNA helicase RuvA subunit, C-terminal domain"/>
    <property type="match status" value="1"/>
</dbReference>
<dbReference type="InterPro" id="IPR002052">
    <property type="entry name" value="DNA_methylase_N6_adenine_CS"/>
</dbReference>